<dbReference type="Proteomes" id="UP000176005">
    <property type="component" value="Unassembled WGS sequence"/>
</dbReference>
<dbReference type="AlphaFoldDB" id="A0A1E7LBP3"/>
<evidence type="ECO:0000313" key="4">
    <source>
        <dbReference type="Proteomes" id="UP000176005"/>
    </source>
</evidence>
<accession>A0A1E7LBP3</accession>
<dbReference type="PATRIC" id="fig|518642.10.peg.6721"/>
<name>A0A1E7LBP3_9ACTN</name>
<dbReference type="Gene3D" id="3.40.50.620">
    <property type="entry name" value="HUPs"/>
    <property type="match status" value="2"/>
</dbReference>
<evidence type="ECO:0000259" key="2">
    <source>
        <dbReference type="Pfam" id="PF00582"/>
    </source>
</evidence>
<organism evidence="3 4">
    <name type="scientific">Streptomyces nanshensis</name>
    <dbReference type="NCBI Taxonomy" id="518642"/>
    <lineage>
        <taxon>Bacteria</taxon>
        <taxon>Bacillati</taxon>
        <taxon>Actinomycetota</taxon>
        <taxon>Actinomycetes</taxon>
        <taxon>Kitasatosporales</taxon>
        <taxon>Streptomycetaceae</taxon>
        <taxon>Streptomyces</taxon>
    </lineage>
</organism>
<protein>
    <recommendedName>
        <fullName evidence="2">UspA domain-containing protein</fullName>
    </recommendedName>
</protein>
<feature type="domain" description="UspA" evidence="2">
    <location>
        <begin position="150"/>
        <end position="281"/>
    </location>
</feature>
<dbReference type="InterPro" id="IPR006016">
    <property type="entry name" value="UspA"/>
</dbReference>
<comment type="caution">
    <text evidence="3">The sequence shown here is derived from an EMBL/GenBank/DDBJ whole genome shotgun (WGS) entry which is preliminary data.</text>
</comment>
<comment type="similarity">
    <text evidence="1">Belongs to the universal stress protein A family.</text>
</comment>
<dbReference type="InterPro" id="IPR006015">
    <property type="entry name" value="Universal_stress_UspA"/>
</dbReference>
<evidence type="ECO:0000313" key="3">
    <source>
        <dbReference type="EMBL" id="OEV13531.1"/>
    </source>
</evidence>
<dbReference type="PANTHER" id="PTHR46553:SF3">
    <property type="entry name" value="ADENINE NUCLEOTIDE ALPHA HYDROLASES-LIKE SUPERFAMILY PROTEIN"/>
    <property type="match status" value="1"/>
</dbReference>
<dbReference type="InterPro" id="IPR014729">
    <property type="entry name" value="Rossmann-like_a/b/a_fold"/>
</dbReference>
<dbReference type="SUPFAM" id="SSF52402">
    <property type="entry name" value="Adenine nucleotide alpha hydrolases-like"/>
    <property type="match status" value="2"/>
</dbReference>
<evidence type="ECO:0000256" key="1">
    <source>
        <dbReference type="ARBA" id="ARBA00008791"/>
    </source>
</evidence>
<sequence>MEQRVVVGVDGSDPGWRAVDWAADEAVRHGLSLHVVHATRWERYENVANLGLDRPSARVMAENIVATAERRAAVGRPDLKVTGETRAMDSVEALVEEGRSAYAVVVGTRGHGALAGALLGSVSLGVAGRATCPTVVVRDTAADPAEAQHTVVLGVDDTVGSPAVSFAFREAAARGCELHAVHAWRLPSDVEPEGPDREAAVRRADAMVDQMLRDATARYPEVAVHRDSVEGSAQHVLVEAAARADLLVVGARGRHGRVGLELGLISHAALHHAPCPVAVVPHD</sequence>
<dbReference type="RefSeq" id="WP_070015034.1">
    <property type="nucleotide sequence ID" value="NZ_LJGW01000059.1"/>
</dbReference>
<gene>
    <name evidence="3" type="ORF">AN218_03000</name>
</gene>
<feature type="domain" description="UspA" evidence="2">
    <location>
        <begin position="3"/>
        <end position="138"/>
    </location>
</feature>
<dbReference type="Pfam" id="PF00582">
    <property type="entry name" value="Usp"/>
    <property type="match status" value="2"/>
</dbReference>
<dbReference type="PRINTS" id="PR01438">
    <property type="entry name" value="UNVRSLSTRESS"/>
</dbReference>
<dbReference type="EMBL" id="LJGW01000059">
    <property type="protein sequence ID" value="OEV13531.1"/>
    <property type="molecule type" value="Genomic_DNA"/>
</dbReference>
<keyword evidence="4" id="KW-1185">Reference proteome</keyword>
<reference evidence="3 4" key="1">
    <citation type="journal article" date="2016" name="Front. Microbiol.">
        <title>Comparative Genomics Analysis of Streptomyces Species Reveals Their Adaptation to the Marine Environment and Their Diversity at the Genomic Level.</title>
        <authorList>
            <person name="Tian X."/>
            <person name="Zhang Z."/>
            <person name="Yang T."/>
            <person name="Chen M."/>
            <person name="Li J."/>
            <person name="Chen F."/>
            <person name="Yang J."/>
            <person name="Li W."/>
            <person name="Zhang B."/>
            <person name="Zhang Z."/>
            <person name="Wu J."/>
            <person name="Zhang C."/>
            <person name="Long L."/>
            <person name="Xiao J."/>
        </authorList>
    </citation>
    <scope>NUCLEOTIDE SEQUENCE [LARGE SCALE GENOMIC DNA]</scope>
    <source>
        <strain evidence="3 4">SCSIO 10429</strain>
    </source>
</reference>
<dbReference type="PANTHER" id="PTHR46553">
    <property type="entry name" value="ADENINE NUCLEOTIDE ALPHA HYDROLASES-LIKE SUPERFAMILY PROTEIN"/>
    <property type="match status" value="1"/>
</dbReference>
<proteinExistence type="inferred from homology"/>